<dbReference type="GO" id="GO:0016226">
    <property type="term" value="P:iron-sulfur cluster assembly"/>
    <property type="evidence" value="ECO:0007669"/>
    <property type="project" value="InterPro"/>
</dbReference>
<dbReference type="InterPro" id="IPR037284">
    <property type="entry name" value="SUF_FeS_clus_asmbl_SufBD_sf"/>
</dbReference>
<dbReference type="Proteomes" id="UP000005481">
    <property type="component" value="Unassembled WGS sequence"/>
</dbReference>
<dbReference type="InterPro" id="IPR000825">
    <property type="entry name" value="SUF_FeS_clus_asmbl_SufBD_core"/>
</dbReference>
<evidence type="ECO:0000259" key="1">
    <source>
        <dbReference type="Pfam" id="PF01458"/>
    </source>
</evidence>
<sequence length="357" mass="39428">MSKELYNELPRPTFRWMKVNHLELERQEAPYLPSVDIENRTVGDVTVSFYQGNGLDDLGDFAGASGESLRDALNHSMNGCSVTVPEGAKGSVRLTYNVSEAVPYLAAQLKIEAAANSEVEVYLLFEGDAKNGAVNIAEYIEAAKGAKVTVKKVQFNGEHVRHIEHRYVRSGENSDVRYVNAELGSRAVILYYKTDLDGAESKFGSRAMYIGHDEQVLDFSYWVAQKGEKSHADILATGALTDRSKKNFRGTIDFLRGCKKAVGSETDECLLLSPRVHAVSLPLLLCKEDDMEGNHASSAGQIDKDKLYYLMSRGFSEKGAQLIIVESNIRPVIDALGDAALAKRVLEAARKKMRARE</sequence>
<dbReference type="Pfam" id="PF01458">
    <property type="entry name" value="SUFBD_core"/>
    <property type="match status" value="1"/>
</dbReference>
<feature type="domain" description="SUF system FeS cluster assembly SufBD core" evidence="1">
    <location>
        <begin position="105"/>
        <end position="326"/>
    </location>
</feature>
<comment type="caution">
    <text evidence="2">The sequence shown here is derived from an EMBL/GenBank/DDBJ whole genome shotgun (WGS) entry which is preliminary data.</text>
</comment>
<dbReference type="STRING" id="861450.HMPREF0080_01547"/>
<dbReference type="OrthoDB" id="9803529at2"/>
<protein>
    <submittedName>
        <fullName evidence="2">SufB/sufD domain protein</fullName>
    </submittedName>
</protein>
<evidence type="ECO:0000313" key="3">
    <source>
        <dbReference type="Proteomes" id="UP000005481"/>
    </source>
</evidence>
<dbReference type="PATRIC" id="fig|861450.3.peg.1427"/>
<evidence type="ECO:0000313" key="2">
    <source>
        <dbReference type="EMBL" id="EHM39352.1"/>
    </source>
</evidence>
<dbReference type="InterPro" id="IPR055346">
    <property type="entry name" value="Fe-S_cluster_assembly_SufBD"/>
</dbReference>
<dbReference type="HOGENOM" id="CLU_026231_2_0_9"/>
<dbReference type="AlphaFoldDB" id="G9YIQ3"/>
<dbReference type="RefSeq" id="WP_006790514.1">
    <property type="nucleotide sequence ID" value="NZ_JH417603.1"/>
</dbReference>
<accession>G9YIQ3</accession>
<keyword evidence="3" id="KW-1185">Reference proteome</keyword>
<dbReference type="eggNOG" id="COG0719">
    <property type="taxonomic scope" value="Bacteria"/>
</dbReference>
<gene>
    <name evidence="2" type="ORF">HMPREF0080_01547</name>
</gene>
<dbReference type="PANTHER" id="PTHR43575">
    <property type="entry name" value="PROTEIN ABCI7, CHLOROPLASTIC"/>
    <property type="match status" value="1"/>
</dbReference>
<reference evidence="2 3" key="1">
    <citation type="submission" date="2011-08" db="EMBL/GenBank/DDBJ databases">
        <authorList>
            <person name="Weinstock G."/>
            <person name="Sodergren E."/>
            <person name="Clifton S."/>
            <person name="Fulton L."/>
            <person name="Fulton B."/>
            <person name="Courtney L."/>
            <person name="Fronick C."/>
            <person name="Harrison M."/>
            <person name="Strong C."/>
            <person name="Farmer C."/>
            <person name="Delahaunty K."/>
            <person name="Markovic C."/>
            <person name="Hall O."/>
            <person name="Minx P."/>
            <person name="Tomlinson C."/>
            <person name="Mitreva M."/>
            <person name="Hou S."/>
            <person name="Chen J."/>
            <person name="Wollam A."/>
            <person name="Pepin K.H."/>
            <person name="Johnson M."/>
            <person name="Bhonagiri V."/>
            <person name="Zhang X."/>
            <person name="Suruliraj S."/>
            <person name="Warren W."/>
            <person name="Chinwalla A."/>
            <person name="Mardis E.R."/>
            <person name="Wilson R.K."/>
        </authorList>
    </citation>
    <scope>NUCLEOTIDE SEQUENCE [LARGE SCALE GENOMIC DNA]</scope>
    <source>
        <strain evidence="2 3">F0357</strain>
    </source>
</reference>
<dbReference type="SUPFAM" id="SSF101960">
    <property type="entry name" value="Stabilizer of iron transporter SufD"/>
    <property type="match status" value="1"/>
</dbReference>
<organism evidence="2 3">
    <name type="scientific">Anaeroglobus geminatus F0357</name>
    <dbReference type="NCBI Taxonomy" id="861450"/>
    <lineage>
        <taxon>Bacteria</taxon>
        <taxon>Bacillati</taxon>
        <taxon>Bacillota</taxon>
        <taxon>Negativicutes</taxon>
        <taxon>Veillonellales</taxon>
        <taxon>Veillonellaceae</taxon>
        <taxon>Anaeroglobus</taxon>
    </lineage>
</organism>
<dbReference type="PANTHER" id="PTHR43575:SF1">
    <property type="entry name" value="PROTEIN ABCI7, CHLOROPLASTIC"/>
    <property type="match status" value="1"/>
</dbReference>
<dbReference type="EMBL" id="AGCJ01000069">
    <property type="protein sequence ID" value="EHM39352.1"/>
    <property type="molecule type" value="Genomic_DNA"/>
</dbReference>
<proteinExistence type="predicted"/>
<name>G9YIQ3_9FIRM</name>